<accession>A0A4U0VHP9</accession>
<feature type="compositionally biased region" description="Basic and acidic residues" evidence="2">
    <location>
        <begin position="232"/>
        <end position="244"/>
    </location>
</feature>
<dbReference type="EMBL" id="NAJN01002837">
    <property type="protein sequence ID" value="TKA48292.1"/>
    <property type="molecule type" value="Genomic_DNA"/>
</dbReference>
<keyword evidence="1" id="KW-0175">Coiled coil</keyword>
<keyword evidence="4" id="KW-1185">Reference proteome</keyword>
<evidence type="ECO:0000256" key="2">
    <source>
        <dbReference type="SAM" id="MobiDB-lite"/>
    </source>
</evidence>
<dbReference type="Proteomes" id="UP000308768">
    <property type="component" value="Unassembled WGS sequence"/>
</dbReference>
<reference evidence="3 4" key="1">
    <citation type="submission" date="2017-03" db="EMBL/GenBank/DDBJ databases">
        <title>Genomes of endolithic fungi from Antarctica.</title>
        <authorList>
            <person name="Coleine C."/>
            <person name="Masonjones S."/>
            <person name="Stajich J.E."/>
        </authorList>
    </citation>
    <scope>NUCLEOTIDE SEQUENCE [LARGE SCALE GENOMIC DNA]</scope>
    <source>
        <strain evidence="3 4">CCFEE 5187</strain>
    </source>
</reference>
<feature type="region of interest" description="Disordered" evidence="2">
    <location>
        <begin position="211"/>
        <end position="247"/>
    </location>
</feature>
<sequence>MEEPTRQISVDSLGWKREIWRLSDGPGISSELQSGVDRAIKSTVLLGRLYQEDIESVDILRRLHEPPPNVALEDKAAFAVLSSYHYTSKELHVRWPLDFNTKGAIIAERPNRGRPALTEAGDVEETIPGRGYGKKSYKFCGCVQPTAAGQTLSGVVAPDVGRDSKDQLIPSQKVEAQEHRVQRLGHIPVMSGLSSGNKAPQTLPEWLATPDDAAVKPDTRPKRQHTALQDSGPDKHQDTKRQRLDQAPTAAVKAATLVANKTPPMSDPVQVREASNRLEDRLDSIRDDLRAHQDEHSSLKSKASDAQKHLAQRDVKINSLEGQLLDLQKKLETSVHECKNEKRAAKSDRLEVIKLRYQASTAKNKSDADNAKITKLEEQLAAITKKHDTIRNALTRLLQEVDSDD</sequence>
<dbReference type="AlphaFoldDB" id="A0A4U0VHP9"/>
<name>A0A4U0VHP9_9PEZI</name>
<protein>
    <submittedName>
        <fullName evidence="3">Uncharacterized protein</fullName>
    </submittedName>
</protein>
<gene>
    <name evidence="3" type="ORF">B0A49_12909</name>
</gene>
<evidence type="ECO:0000313" key="3">
    <source>
        <dbReference type="EMBL" id="TKA48292.1"/>
    </source>
</evidence>
<feature type="coiled-coil region" evidence="1">
    <location>
        <begin position="275"/>
        <end position="337"/>
    </location>
</feature>
<evidence type="ECO:0000256" key="1">
    <source>
        <dbReference type="SAM" id="Coils"/>
    </source>
</evidence>
<dbReference type="OrthoDB" id="3650389at2759"/>
<comment type="caution">
    <text evidence="3">The sequence shown here is derived from an EMBL/GenBank/DDBJ whole genome shotgun (WGS) entry which is preliminary data.</text>
</comment>
<proteinExistence type="predicted"/>
<organism evidence="3 4">
    <name type="scientific">Cryomyces minteri</name>
    <dbReference type="NCBI Taxonomy" id="331657"/>
    <lineage>
        <taxon>Eukaryota</taxon>
        <taxon>Fungi</taxon>
        <taxon>Dikarya</taxon>
        <taxon>Ascomycota</taxon>
        <taxon>Pezizomycotina</taxon>
        <taxon>Dothideomycetes</taxon>
        <taxon>Dothideomycetes incertae sedis</taxon>
        <taxon>Cryomyces</taxon>
    </lineage>
</organism>
<evidence type="ECO:0000313" key="4">
    <source>
        <dbReference type="Proteomes" id="UP000308768"/>
    </source>
</evidence>